<keyword evidence="6" id="KW-1185">Reference proteome</keyword>
<evidence type="ECO:0000256" key="2">
    <source>
        <dbReference type="PIRSR" id="PIRSR039004-2"/>
    </source>
</evidence>
<dbReference type="Gene3D" id="2.30.40.10">
    <property type="entry name" value="Urease, subunit C, domain 1"/>
    <property type="match status" value="1"/>
</dbReference>
<dbReference type="PANTHER" id="PTHR42717:SF1">
    <property type="entry name" value="IMIDAZOLONEPROPIONASE AND RELATED AMIDOHYDROLASES"/>
    <property type="match status" value="1"/>
</dbReference>
<feature type="binding site" evidence="1">
    <location>
        <position position="184"/>
    </location>
    <ligand>
        <name>Zn(2+)</name>
        <dbReference type="ChEBI" id="CHEBI:29105"/>
        <label>2</label>
    </ligand>
</feature>
<dbReference type="NCBIfam" id="TIGR03583">
    <property type="entry name" value="EF_0837"/>
    <property type="match status" value="1"/>
</dbReference>
<evidence type="ECO:0000313" key="6">
    <source>
        <dbReference type="Proteomes" id="UP000288197"/>
    </source>
</evidence>
<dbReference type="SUPFAM" id="SSF51338">
    <property type="entry name" value="Composite domain of metallo-dependent hydrolases"/>
    <property type="match status" value="1"/>
</dbReference>
<feature type="site" description="Transition state stabilizer" evidence="3">
    <location>
        <position position="152"/>
    </location>
</feature>
<comment type="caution">
    <text evidence="5">The sequence shown here is derived from an EMBL/GenBank/DDBJ whole genome shotgun (WGS) entry which is preliminary data.</text>
</comment>
<feature type="binding site" evidence="1">
    <location>
        <position position="267"/>
    </location>
    <ligand>
        <name>Zn(2+)</name>
        <dbReference type="ChEBI" id="CHEBI:29105"/>
        <label>1</label>
    </ligand>
</feature>
<evidence type="ECO:0000313" key="5">
    <source>
        <dbReference type="EMBL" id="RST99900.1"/>
    </source>
</evidence>
<dbReference type="Gene3D" id="3.20.20.140">
    <property type="entry name" value="Metal-dependent hydrolases"/>
    <property type="match status" value="1"/>
</dbReference>
<proteinExistence type="predicted"/>
<feature type="domain" description="Amidohydrolase-related" evidence="4">
    <location>
        <begin position="48"/>
        <end position="335"/>
    </location>
</feature>
<keyword evidence="5" id="KW-0378">Hydrolase</keyword>
<dbReference type="GO" id="GO:0046872">
    <property type="term" value="F:metal ion binding"/>
    <property type="evidence" value="ECO:0007669"/>
    <property type="project" value="UniProtKB-KW"/>
</dbReference>
<gene>
    <name evidence="5" type="ORF">CBF32_11020</name>
</gene>
<evidence type="ECO:0000256" key="1">
    <source>
        <dbReference type="PIRSR" id="PIRSR039004-1"/>
    </source>
</evidence>
<organism evidence="5 6">
    <name type="scientific">Vagococcus fluvialis</name>
    <dbReference type="NCBI Taxonomy" id="2738"/>
    <lineage>
        <taxon>Bacteria</taxon>
        <taxon>Bacillati</taxon>
        <taxon>Bacillota</taxon>
        <taxon>Bacilli</taxon>
        <taxon>Lactobacillales</taxon>
        <taxon>Enterococcaceae</taxon>
        <taxon>Vagococcus</taxon>
    </lineage>
</organism>
<reference evidence="5 6" key="1">
    <citation type="submission" date="2017-05" db="EMBL/GenBank/DDBJ databases">
        <title>Vagococcus spp. assemblies.</title>
        <authorList>
            <person name="Gulvik C.A."/>
        </authorList>
    </citation>
    <scope>NUCLEOTIDE SEQUENCE [LARGE SCALE GENOMIC DNA]</scope>
    <source>
        <strain evidence="5 6">NCFB 2497</strain>
    </source>
</reference>
<dbReference type="InterPro" id="IPR020043">
    <property type="entry name" value="Deacetylase_Atu3266-like"/>
</dbReference>
<dbReference type="InterPro" id="IPR047601">
    <property type="entry name" value="EF_0837-like"/>
</dbReference>
<evidence type="ECO:0000259" key="4">
    <source>
        <dbReference type="Pfam" id="PF01979"/>
    </source>
</evidence>
<protein>
    <submittedName>
        <fullName evidence="5">Amidohydrolase/deacetylase family metallohydrolase</fullName>
    </submittedName>
</protein>
<dbReference type="GO" id="GO:0016810">
    <property type="term" value="F:hydrolase activity, acting on carbon-nitrogen (but not peptide) bonds"/>
    <property type="evidence" value="ECO:0007669"/>
    <property type="project" value="InterPro"/>
</dbReference>
<feature type="binding site" description="via carbamate group" evidence="1">
    <location>
        <position position="150"/>
    </location>
    <ligand>
        <name>Zn(2+)</name>
        <dbReference type="ChEBI" id="CHEBI:29105"/>
        <label>1</label>
    </ligand>
</feature>
<feature type="modified residue" description="N6-carboxylysine" evidence="2">
    <location>
        <position position="150"/>
    </location>
</feature>
<accession>A0A369AT74</accession>
<name>A0A369AT74_9ENTE</name>
<feature type="binding site" evidence="1">
    <location>
        <position position="56"/>
    </location>
    <ligand>
        <name>Zn(2+)</name>
        <dbReference type="ChEBI" id="CHEBI:29105"/>
        <label>1</label>
    </ligand>
</feature>
<dbReference type="GeneID" id="63147239"/>
<dbReference type="OrthoDB" id="9796020at2"/>
<dbReference type="RefSeq" id="WP_114290307.1">
    <property type="nucleotide sequence ID" value="NZ_CP081459.1"/>
</dbReference>
<dbReference type="SUPFAM" id="SSF51556">
    <property type="entry name" value="Metallo-dependent hydrolases"/>
    <property type="match status" value="1"/>
</dbReference>
<dbReference type="EMBL" id="NGJX01000013">
    <property type="protein sequence ID" value="RST99900.1"/>
    <property type="molecule type" value="Genomic_DNA"/>
</dbReference>
<evidence type="ECO:0000256" key="3">
    <source>
        <dbReference type="PIRSR" id="PIRSR039004-3"/>
    </source>
</evidence>
<feature type="binding site" description="via carbamate group" evidence="1">
    <location>
        <position position="150"/>
    </location>
    <ligand>
        <name>Zn(2+)</name>
        <dbReference type="ChEBI" id="CHEBI:29105"/>
        <label>2</label>
    </ligand>
</feature>
<dbReference type="GO" id="GO:0019213">
    <property type="term" value="F:deacetylase activity"/>
    <property type="evidence" value="ECO:0007669"/>
    <property type="project" value="InterPro"/>
</dbReference>
<dbReference type="PANTHER" id="PTHR42717">
    <property type="entry name" value="DIHYDROOROTASE-RELATED"/>
    <property type="match status" value="1"/>
</dbReference>
<dbReference type="InterPro" id="IPR032466">
    <property type="entry name" value="Metal_Hydrolase"/>
</dbReference>
<keyword evidence="1" id="KW-0479">Metal-binding</keyword>
<feature type="binding site" evidence="1">
    <location>
        <position position="58"/>
    </location>
    <ligand>
        <name>Zn(2+)</name>
        <dbReference type="ChEBI" id="CHEBI:29105"/>
        <label>1</label>
    </ligand>
</feature>
<dbReference type="InterPro" id="IPR006680">
    <property type="entry name" value="Amidohydro-rel"/>
</dbReference>
<dbReference type="NCBIfam" id="NF006689">
    <property type="entry name" value="PRK09237.1"/>
    <property type="match status" value="1"/>
</dbReference>
<dbReference type="AlphaFoldDB" id="A0A369AT74"/>
<dbReference type="Proteomes" id="UP000288197">
    <property type="component" value="Unassembled WGS sequence"/>
</dbReference>
<dbReference type="Pfam" id="PF01979">
    <property type="entry name" value="Amidohydro_1"/>
    <property type="match status" value="1"/>
</dbReference>
<dbReference type="PIRSF" id="PIRSF039004">
    <property type="entry name" value="ADE_EF_0837"/>
    <property type="match status" value="1"/>
</dbReference>
<feature type="binding site" evidence="1">
    <location>
        <position position="207"/>
    </location>
    <ligand>
        <name>Zn(2+)</name>
        <dbReference type="ChEBI" id="CHEBI:29105"/>
        <label>2</label>
    </ligand>
</feature>
<sequence>MLDLKIINGKSVANEPLEIGIKNSKIVEVGQEVLSTAKEILDVKGQFISAGWIDSHVHCYEKMNLYYDYPDEIGVKTGVTSVIDAGSSGEHNITEFYELAKKAKTNIFALMNISKFGIVEQDELADLEKINEANNIARINELSDFIIGIKARMSKTVVGENNIIPLEMAKKLQSKFERLPLMVHIGSAPPKLDEILERLDSGDIVTHCYNGKLNGILDESGNVKDFVWDAYNRGIIFDIGHGTDSFNFNVAKEAVKEGLFCQTISTDIYHRNRESGPVYDLSTTLEKMLSLGFTLEKVIEMVTTNPAEVFNLTTKGKLEVGMDADLTIFSVENRTKTLIDSNQNELTVAEILNPTSCVVAGNVYQVGGTHGSL</sequence>
<dbReference type="InterPro" id="IPR011059">
    <property type="entry name" value="Metal-dep_hydrolase_composite"/>
</dbReference>
<keyword evidence="1" id="KW-0862">Zinc</keyword>